<sequence>MINYDMHVHSTYSDGTLSLREIIDTCKENSLKGVAITDHDTVAAFSDEAFINEKEIDIIPGIELSTIYDGREIHILGYYIDYNNIKLLETLDKIRNFRFNRTEMIISKLNSLGYDISIEDISGHVDKSSSLGRPHIARCLVEKGYFKDTQEVFDKILGNGKPACVDRYKIHPKDGINLIKEAGGIPVLAHAFVSKNSLTSSDFKELMEDMIRYGVIGIEVYHSLHSKVQEGTLLNYAIKHNLLITGGSDCHEKLDSHGNLILGSKGIDTENIIKLKSAR</sequence>
<dbReference type="Pfam" id="PF02811">
    <property type="entry name" value="PHP"/>
    <property type="match status" value="1"/>
</dbReference>
<gene>
    <name evidence="2" type="primary">trpH</name>
    <name evidence="2" type="ORF">CLCY_7c00920</name>
</gene>
<dbReference type="Gene3D" id="1.10.150.650">
    <property type="match status" value="1"/>
</dbReference>
<dbReference type="GO" id="GO:0035312">
    <property type="term" value="F:5'-3' DNA exonuclease activity"/>
    <property type="evidence" value="ECO:0007669"/>
    <property type="project" value="TreeGrafter"/>
</dbReference>
<dbReference type="RefSeq" id="WP_048569423.1">
    <property type="nucleotide sequence ID" value="NZ_LFVU01000003.1"/>
</dbReference>
<feature type="domain" description="Polymerase/histidinol phosphatase N-terminal" evidence="1">
    <location>
        <begin position="4"/>
        <end position="68"/>
    </location>
</feature>
<dbReference type="InterPro" id="IPR052018">
    <property type="entry name" value="PHP_domain"/>
</dbReference>
<comment type="caution">
    <text evidence="2">The sequence shown here is derived from an EMBL/GenBank/DDBJ whole genome shotgun (WGS) entry which is preliminary data.</text>
</comment>
<dbReference type="OrthoDB" id="9804333at2"/>
<organism evidence="2 3">
    <name type="scientific">Clostridium cylindrosporum DSM 605</name>
    <dbReference type="NCBI Taxonomy" id="1121307"/>
    <lineage>
        <taxon>Bacteria</taxon>
        <taxon>Bacillati</taxon>
        <taxon>Bacillota</taxon>
        <taxon>Clostridia</taxon>
        <taxon>Eubacteriales</taxon>
        <taxon>Clostridiaceae</taxon>
        <taxon>Clostridium</taxon>
    </lineage>
</organism>
<dbReference type="InterPro" id="IPR016195">
    <property type="entry name" value="Pol/histidinol_Pase-like"/>
</dbReference>
<dbReference type="InterPro" id="IPR004013">
    <property type="entry name" value="PHP_dom"/>
</dbReference>
<dbReference type="EMBL" id="LFVU01000003">
    <property type="protein sequence ID" value="KMT23045.1"/>
    <property type="molecule type" value="Genomic_DNA"/>
</dbReference>
<dbReference type="PANTHER" id="PTHR42924">
    <property type="entry name" value="EXONUCLEASE"/>
    <property type="match status" value="1"/>
</dbReference>
<proteinExistence type="predicted"/>
<dbReference type="PANTHER" id="PTHR42924:SF3">
    <property type="entry name" value="POLYMERASE_HISTIDINOL PHOSPHATASE N-TERMINAL DOMAIN-CONTAINING PROTEIN"/>
    <property type="match status" value="1"/>
</dbReference>
<dbReference type="PATRIC" id="fig|1121307.3.peg.2375"/>
<dbReference type="STRING" id="1121307.CLCY_7c00920"/>
<dbReference type="Proteomes" id="UP000036756">
    <property type="component" value="Unassembled WGS sequence"/>
</dbReference>
<accession>A0A0J8DAJ0</accession>
<dbReference type="AlphaFoldDB" id="A0A0J8DAJ0"/>
<evidence type="ECO:0000259" key="1">
    <source>
        <dbReference type="SMART" id="SM00481"/>
    </source>
</evidence>
<dbReference type="Gene3D" id="3.20.20.140">
    <property type="entry name" value="Metal-dependent hydrolases"/>
    <property type="match status" value="1"/>
</dbReference>
<dbReference type="GO" id="GO:0004534">
    <property type="term" value="F:5'-3' RNA exonuclease activity"/>
    <property type="evidence" value="ECO:0007669"/>
    <property type="project" value="TreeGrafter"/>
</dbReference>
<dbReference type="SUPFAM" id="SSF89550">
    <property type="entry name" value="PHP domain-like"/>
    <property type="match status" value="1"/>
</dbReference>
<evidence type="ECO:0000313" key="2">
    <source>
        <dbReference type="EMBL" id="KMT23045.1"/>
    </source>
</evidence>
<keyword evidence="3" id="KW-1185">Reference proteome</keyword>
<evidence type="ECO:0000313" key="3">
    <source>
        <dbReference type="Proteomes" id="UP000036756"/>
    </source>
</evidence>
<protein>
    <submittedName>
        <fullName evidence="2">Protein TrpH</fullName>
    </submittedName>
</protein>
<name>A0A0J8DAJ0_CLOCY</name>
<dbReference type="SMART" id="SM00481">
    <property type="entry name" value="POLIIIAc"/>
    <property type="match status" value="1"/>
</dbReference>
<dbReference type="InterPro" id="IPR003141">
    <property type="entry name" value="Pol/His_phosphatase_N"/>
</dbReference>
<reference evidence="2 3" key="1">
    <citation type="submission" date="2015-06" db="EMBL/GenBank/DDBJ databases">
        <title>Draft genome sequence of the purine-degrading Clostridium cylindrosporum HC-1 (DSM 605).</title>
        <authorList>
            <person name="Poehlein A."/>
            <person name="Schiel-Bengelsdorf B."/>
            <person name="Bengelsdorf F."/>
            <person name="Daniel R."/>
            <person name="Duerre P."/>
        </authorList>
    </citation>
    <scope>NUCLEOTIDE SEQUENCE [LARGE SCALE GENOMIC DNA]</scope>
    <source>
        <strain evidence="2 3">DSM 605</strain>
    </source>
</reference>
<dbReference type="CDD" id="cd07438">
    <property type="entry name" value="PHP_HisPPase_AMP"/>
    <property type="match status" value="1"/>
</dbReference>